<sequence length="139" mass="15061">MDYVFFSERLRDDFLARAAELGVSCALATDPAADDEVPALLVTIADDVAEEALDVLEARYDELMEEQSGEAAEEAGWLDNRVAGVSVALDDGSVRTIRLEPGLANRLLQAFSVEEIHDLVTAVARSLAGPEEPRLCKKV</sequence>
<proteinExistence type="predicted"/>
<accession>A0A497XAW3</accession>
<dbReference type="Proteomes" id="UP000268908">
    <property type="component" value="Unassembled WGS sequence"/>
</dbReference>
<protein>
    <submittedName>
        <fullName evidence="2">Uncharacterized protein</fullName>
    </submittedName>
</protein>
<name>A0A497XAW3_9PROT</name>
<evidence type="ECO:0000313" key="2">
    <source>
        <dbReference type="EMBL" id="RLJ63705.1"/>
    </source>
</evidence>
<evidence type="ECO:0000313" key="3">
    <source>
        <dbReference type="Proteomes" id="UP000268908"/>
    </source>
</evidence>
<organism evidence="2 3">
    <name type="scientific">Sulfurisoma sediminicola</name>
    <dbReference type="NCBI Taxonomy" id="1381557"/>
    <lineage>
        <taxon>Bacteria</taxon>
        <taxon>Pseudomonadati</taxon>
        <taxon>Pseudomonadota</taxon>
        <taxon>Betaproteobacteria</taxon>
        <taxon>Nitrosomonadales</taxon>
        <taxon>Sterolibacteriaceae</taxon>
        <taxon>Sulfurisoma</taxon>
    </lineage>
</organism>
<reference evidence="2 3" key="1">
    <citation type="submission" date="2018-10" db="EMBL/GenBank/DDBJ databases">
        <title>Genomic Encyclopedia of Type Strains, Phase IV (KMG-IV): sequencing the most valuable type-strain genomes for metagenomic binning, comparative biology and taxonomic classification.</title>
        <authorList>
            <person name="Goeker M."/>
        </authorList>
    </citation>
    <scope>NUCLEOTIDE SEQUENCE [LARGE SCALE GENOMIC DNA]</scope>
    <source>
        <strain evidence="2 3">DSM 26916</strain>
    </source>
</reference>
<feature type="coiled-coil region" evidence="1">
    <location>
        <begin position="46"/>
        <end position="73"/>
    </location>
</feature>
<keyword evidence="1" id="KW-0175">Coiled coil</keyword>
<dbReference type="OrthoDB" id="8562913at2"/>
<dbReference type="RefSeq" id="WP_121242574.1">
    <property type="nucleotide sequence ID" value="NZ_BHVV01000003.1"/>
</dbReference>
<dbReference type="AlphaFoldDB" id="A0A497XAW3"/>
<keyword evidence="3" id="KW-1185">Reference proteome</keyword>
<evidence type="ECO:0000256" key="1">
    <source>
        <dbReference type="SAM" id="Coils"/>
    </source>
</evidence>
<dbReference type="EMBL" id="RCCI01000006">
    <property type="protein sequence ID" value="RLJ63705.1"/>
    <property type="molecule type" value="Genomic_DNA"/>
</dbReference>
<comment type="caution">
    <text evidence="2">The sequence shown here is derived from an EMBL/GenBank/DDBJ whole genome shotgun (WGS) entry which is preliminary data.</text>
</comment>
<gene>
    <name evidence="2" type="ORF">DFR35_2337</name>
</gene>